<sequence length="230" mass="26247">MNKKTRLWCIILFSFLGTSVAMAQKSEKDRHWVWELYGGANNYMTWEIETDVVYKPWRFIGVGAGFLFTPPIDGNKTYSGEARDKNLRWQIEENRLMYLFAFRSGVYLYSPPVYLNHDHDVALSFRVSPGVTIPLPPNLSTSVDYVPKDAIIHVPATSGEVSNSHAKACYYHVKFAMALEVERVSVLLGYTTSNYDLYGGSRNMIVEGQKIELPRKKQAGTFFIGLTYDF</sequence>
<feature type="chain" id="PRO_5019273175" description="Outer membrane protein beta-barrel domain-containing protein" evidence="1">
    <location>
        <begin position="24"/>
        <end position="230"/>
    </location>
</feature>
<protein>
    <recommendedName>
        <fullName evidence="4">Outer membrane protein beta-barrel domain-containing protein</fullName>
    </recommendedName>
</protein>
<feature type="signal peptide" evidence="1">
    <location>
        <begin position="1"/>
        <end position="23"/>
    </location>
</feature>
<reference evidence="2 3" key="1">
    <citation type="submission" date="2018-08" db="EMBL/GenBank/DDBJ databases">
        <title>A genome reference for cultivated species of the human gut microbiota.</title>
        <authorList>
            <person name="Zou Y."/>
            <person name="Xue W."/>
            <person name="Luo G."/>
        </authorList>
    </citation>
    <scope>NUCLEOTIDE SEQUENCE [LARGE SCALE GENOMIC DNA]</scope>
    <source>
        <strain evidence="2 3">AF24-2</strain>
    </source>
</reference>
<dbReference type="RefSeq" id="WP_147334986.1">
    <property type="nucleotide sequence ID" value="NZ_CAUELD010000194.1"/>
</dbReference>
<gene>
    <name evidence="2" type="ORF">DWY20_11225</name>
</gene>
<evidence type="ECO:0000313" key="3">
    <source>
        <dbReference type="Proteomes" id="UP000285864"/>
    </source>
</evidence>
<dbReference type="AlphaFoldDB" id="A0A412GFI4"/>
<keyword evidence="3" id="KW-1185">Reference proteome</keyword>
<keyword evidence="1" id="KW-0732">Signal</keyword>
<comment type="caution">
    <text evidence="2">The sequence shown here is derived from an EMBL/GenBank/DDBJ whole genome shotgun (WGS) entry which is preliminary data.</text>
</comment>
<organism evidence="2 3">
    <name type="scientific">Phocaeicola coprocola</name>
    <dbReference type="NCBI Taxonomy" id="310298"/>
    <lineage>
        <taxon>Bacteria</taxon>
        <taxon>Pseudomonadati</taxon>
        <taxon>Bacteroidota</taxon>
        <taxon>Bacteroidia</taxon>
        <taxon>Bacteroidales</taxon>
        <taxon>Bacteroidaceae</taxon>
        <taxon>Phocaeicola</taxon>
    </lineage>
</organism>
<evidence type="ECO:0008006" key="4">
    <source>
        <dbReference type="Google" id="ProtNLM"/>
    </source>
</evidence>
<accession>A0A412GFI4</accession>
<name>A0A412GFI4_9BACT</name>
<evidence type="ECO:0000256" key="1">
    <source>
        <dbReference type="SAM" id="SignalP"/>
    </source>
</evidence>
<evidence type="ECO:0000313" key="2">
    <source>
        <dbReference type="EMBL" id="RGR93581.1"/>
    </source>
</evidence>
<dbReference type="EMBL" id="QRUU01000053">
    <property type="protein sequence ID" value="RGR93581.1"/>
    <property type="molecule type" value="Genomic_DNA"/>
</dbReference>
<dbReference type="Proteomes" id="UP000285864">
    <property type="component" value="Unassembled WGS sequence"/>
</dbReference>
<proteinExistence type="predicted"/>